<organism evidence="2 3">
    <name type="scientific">Portunus trituberculatus</name>
    <name type="common">Swimming crab</name>
    <name type="synonym">Neptunus trituberculatus</name>
    <dbReference type="NCBI Taxonomy" id="210409"/>
    <lineage>
        <taxon>Eukaryota</taxon>
        <taxon>Metazoa</taxon>
        <taxon>Ecdysozoa</taxon>
        <taxon>Arthropoda</taxon>
        <taxon>Crustacea</taxon>
        <taxon>Multicrustacea</taxon>
        <taxon>Malacostraca</taxon>
        <taxon>Eumalacostraca</taxon>
        <taxon>Eucarida</taxon>
        <taxon>Decapoda</taxon>
        <taxon>Pleocyemata</taxon>
        <taxon>Brachyura</taxon>
        <taxon>Eubrachyura</taxon>
        <taxon>Portunoidea</taxon>
        <taxon>Portunidae</taxon>
        <taxon>Portuninae</taxon>
        <taxon>Portunus</taxon>
    </lineage>
</organism>
<reference evidence="2 3" key="1">
    <citation type="submission" date="2019-05" db="EMBL/GenBank/DDBJ databases">
        <title>Another draft genome of Portunus trituberculatus and its Hox gene families provides insights of decapod evolution.</title>
        <authorList>
            <person name="Jeong J.-H."/>
            <person name="Song I."/>
            <person name="Kim S."/>
            <person name="Choi T."/>
            <person name="Kim D."/>
            <person name="Ryu S."/>
            <person name="Kim W."/>
        </authorList>
    </citation>
    <scope>NUCLEOTIDE SEQUENCE [LARGE SCALE GENOMIC DNA]</scope>
    <source>
        <tissue evidence="2">Muscle</tissue>
    </source>
</reference>
<keyword evidence="3" id="KW-1185">Reference proteome</keyword>
<dbReference type="EMBL" id="VSRR010040021">
    <property type="protein sequence ID" value="MPC74933.1"/>
    <property type="molecule type" value="Genomic_DNA"/>
</dbReference>
<sequence>MSQWLVALVAVVVMLQVIPCCSLEARCPPGNATETYCQCIKEKVRSGLQIVIKCDFQKKEVSVARCIWFLSL</sequence>
<proteinExistence type="predicted"/>
<gene>
    <name evidence="2" type="ORF">E2C01_069312</name>
</gene>
<evidence type="ECO:0000313" key="2">
    <source>
        <dbReference type="EMBL" id="MPC74933.1"/>
    </source>
</evidence>
<evidence type="ECO:0000313" key="3">
    <source>
        <dbReference type="Proteomes" id="UP000324222"/>
    </source>
</evidence>
<dbReference type="AlphaFoldDB" id="A0A5B7HY78"/>
<evidence type="ECO:0000256" key="1">
    <source>
        <dbReference type="SAM" id="SignalP"/>
    </source>
</evidence>
<comment type="caution">
    <text evidence="2">The sequence shown here is derived from an EMBL/GenBank/DDBJ whole genome shotgun (WGS) entry which is preliminary data.</text>
</comment>
<protein>
    <submittedName>
        <fullName evidence="2">Uncharacterized protein</fullName>
    </submittedName>
</protein>
<feature type="signal peptide" evidence="1">
    <location>
        <begin position="1"/>
        <end position="22"/>
    </location>
</feature>
<feature type="chain" id="PRO_5022866000" evidence="1">
    <location>
        <begin position="23"/>
        <end position="72"/>
    </location>
</feature>
<name>A0A5B7HY78_PORTR</name>
<keyword evidence="1" id="KW-0732">Signal</keyword>
<dbReference type="Proteomes" id="UP000324222">
    <property type="component" value="Unassembled WGS sequence"/>
</dbReference>
<accession>A0A5B7HY78</accession>